<evidence type="ECO:0000313" key="3">
    <source>
        <dbReference type="EMBL" id="MBW7474215.1"/>
    </source>
</evidence>
<keyword evidence="1" id="KW-0812">Transmembrane</keyword>
<keyword evidence="1" id="KW-1133">Transmembrane helix</keyword>
<feature type="transmembrane region" description="Helical" evidence="1">
    <location>
        <begin position="90"/>
        <end position="108"/>
    </location>
</feature>
<organism evidence="3 4">
    <name type="scientific">Paenibacillus oenotherae</name>
    <dbReference type="NCBI Taxonomy" id="1435645"/>
    <lineage>
        <taxon>Bacteria</taxon>
        <taxon>Bacillati</taxon>
        <taxon>Bacillota</taxon>
        <taxon>Bacilli</taxon>
        <taxon>Bacillales</taxon>
        <taxon>Paenibacillaceae</taxon>
        <taxon>Paenibacillus</taxon>
    </lineage>
</organism>
<keyword evidence="4" id="KW-1185">Reference proteome</keyword>
<dbReference type="RefSeq" id="WP_219871446.1">
    <property type="nucleotide sequence ID" value="NZ_JAHZIJ010000002.1"/>
</dbReference>
<comment type="caution">
    <text evidence="3">The sequence shown here is derived from an EMBL/GenBank/DDBJ whole genome shotgun (WGS) entry which is preliminary data.</text>
</comment>
<accession>A0ABS7D2P7</accession>
<gene>
    <name evidence="3" type="ORF">K0T92_05620</name>
</gene>
<keyword evidence="1" id="KW-0472">Membrane</keyword>
<evidence type="ECO:0000256" key="1">
    <source>
        <dbReference type="SAM" id="Phobius"/>
    </source>
</evidence>
<reference evidence="3 4" key="1">
    <citation type="submission" date="2021-07" db="EMBL/GenBank/DDBJ databases">
        <title>Paenibacillus radiodurans sp. nov., isolated from the southeastern edge of Tengger Desert.</title>
        <authorList>
            <person name="Zhang G."/>
        </authorList>
    </citation>
    <scope>NUCLEOTIDE SEQUENCE [LARGE SCALE GENOMIC DNA]</scope>
    <source>
        <strain evidence="3 4">DT7-4</strain>
    </source>
</reference>
<evidence type="ECO:0000259" key="2">
    <source>
        <dbReference type="Pfam" id="PF04892"/>
    </source>
</evidence>
<protein>
    <submittedName>
        <fullName evidence="3">VanZ family protein</fullName>
    </submittedName>
</protein>
<evidence type="ECO:0000313" key="4">
    <source>
        <dbReference type="Proteomes" id="UP000812277"/>
    </source>
</evidence>
<sequence>MKQTYSNNLSKQAGSRRSKWRFIPALAVMATIYMFSSRSGDDLNSVLPWFQKLFPAMQSFDWGHFVAYFGLALALDYGFGARGDSWKGKLLIVAICGIYGVTDEYHQSFVGGRSPDLWDIRNDCIGAAIAVLVIAIPAIRRRWRRLAY</sequence>
<feature type="transmembrane region" description="Helical" evidence="1">
    <location>
        <begin position="120"/>
        <end position="139"/>
    </location>
</feature>
<proteinExistence type="predicted"/>
<dbReference type="Proteomes" id="UP000812277">
    <property type="component" value="Unassembled WGS sequence"/>
</dbReference>
<name>A0ABS7D2P7_9BACL</name>
<feature type="transmembrane region" description="Helical" evidence="1">
    <location>
        <begin position="20"/>
        <end position="36"/>
    </location>
</feature>
<feature type="transmembrane region" description="Helical" evidence="1">
    <location>
        <begin position="56"/>
        <end position="78"/>
    </location>
</feature>
<dbReference type="Pfam" id="PF04892">
    <property type="entry name" value="VanZ"/>
    <property type="match status" value="1"/>
</dbReference>
<dbReference type="InterPro" id="IPR006976">
    <property type="entry name" value="VanZ-like"/>
</dbReference>
<feature type="domain" description="VanZ-like" evidence="2">
    <location>
        <begin position="26"/>
        <end position="135"/>
    </location>
</feature>
<dbReference type="EMBL" id="JAHZIJ010000002">
    <property type="protein sequence ID" value="MBW7474215.1"/>
    <property type="molecule type" value="Genomic_DNA"/>
</dbReference>
<dbReference type="NCBIfam" id="NF037970">
    <property type="entry name" value="vanZ_1"/>
    <property type="match status" value="1"/>
</dbReference>